<protein>
    <recommendedName>
        <fullName evidence="4">DUF3592 domain-containing protein</fullName>
    </recommendedName>
</protein>
<evidence type="ECO:0000313" key="3">
    <source>
        <dbReference type="Proteomes" id="UP000242687"/>
    </source>
</evidence>
<evidence type="ECO:0008006" key="4">
    <source>
        <dbReference type="Google" id="ProtNLM"/>
    </source>
</evidence>
<reference evidence="2 3" key="1">
    <citation type="submission" date="2017-11" db="EMBL/GenBank/DDBJ databases">
        <title>Genomic Encyclopedia of Archaeal and Bacterial Type Strains, Phase II (KMG-II): From Individual Species to Whole Genera.</title>
        <authorList>
            <person name="Goeker M."/>
        </authorList>
    </citation>
    <scope>NUCLEOTIDE SEQUENCE [LARGE SCALE GENOMIC DNA]</scope>
    <source>
        <strain evidence="2 3">DSM 28175</strain>
    </source>
</reference>
<evidence type="ECO:0000313" key="2">
    <source>
        <dbReference type="EMBL" id="PJJ79213.1"/>
    </source>
</evidence>
<name>A0A2H9VLL9_9SPHI</name>
<keyword evidence="1" id="KW-0812">Transmembrane</keyword>
<accession>A0A2H9VLL9</accession>
<dbReference type="AlphaFoldDB" id="A0A2H9VLL9"/>
<sequence length="137" mass="15946">MTRQKSPDVFLYFAIILCIPLVILLWGDLSKATDVFIVNRNNYAFTKVALIENVNKKYGDRATYRFAYQNKIIEGEDRALLFFSPGDMVTVYFNKKTPRQNGISLQLISLTIGRFLFFGVLIAYIIYKIRKHEKFDS</sequence>
<feature type="transmembrane region" description="Helical" evidence="1">
    <location>
        <begin position="9"/>
        <end position="27"/>
    </location>
</feature>
<keyword evidence="3" id="KW-1185">Reference proteome</keyword>
<keyword evidence="1" id="KW-0472">Membrane</keyword>
<evidence type="ECO:0000256" key="1">
    <source>
        <dbReference type="SAM" id="Phobius"/>
    </source>
</evidence>
<keyword evidence="1" id="KW-1133">Transmembrane helix</keyword>
<dbReference type="EMBL" id="PGFJ01000002">
    <property type="protein sequence ID" value="PJJ79213.1"/>
    <property type="molecule type" value="Genomic_DNA"/>
</dbReference>
<organism evidence="2 3">
    <name type="scientific">Mucilaginibacter auburnensis</name>
    <dbReference type="NCBI Taxonomy" id="1457233"/>
    <lineage>
        <taxon>Bacteria</taxon>
        <taxon>Pseudomonadati</taxon>
        <taxon>Bacteroidota</taxon>
        <taxon>Sphingobacteriia</taxon>
        <taxon>Sphingobacteriales</taxon>
        <taxon>Sphingobacteriaceae</taxon>
        <taxon>Mucilaginibacter</taxon>
    </lineage>
</organism>
<dbReference type="Proteomes" id="UP000242687">
    <property type="component" value="Unassembled WGS sequence"/>
</dbReference>
<gene>
    <name evidence="2" type="ORF">CLV57_2339</name>
</gene>
<comment type="caution">
    <text evidence="2">The sequence shown here is derived from an EMBL/GenBank/DDBJ whole genome shotgun (WGS) entry which is preliminary data.</text>
</comment>
<feature type="transmembrane region" description="Helical" evidence="1">
    <location>
        <begin position="103"/>
        <end position="127"/>
    </location>
</feature>
<proteinExistence type="predicted"/>
<dbReference type="RefSeq" id="WP_100341573.1">
    <property type="nucleotide sequence ID" value="NZ_PGFJ01000002.1"/>
</dbReference>